<keyword evidence="1" id="KW-0472">Membrane</keyword>
<dbReference type="EMBL" id="JAIVFL010000001">
    <property type="protein sequence ID" value="MCI4677014.1"/>
    <property type="molecule type" value="Genomic_DNA"/>
</dbReference>
<gene>
    <name evidence="2" type="ORF">K9U37_19800</name>
</gene>
<protein>
    <recommendedName>
        <fullName evidence="4">Alanine and proline rich membrane protein</fullName>
    </recommendedName>
</protein>
<reference evidence="2" key="1">
    <citation type="journal article" date="2022" name="ISME J.">
        <title>Identification of active gaseous-alkane degraders at natural gas seeps.</title>
        <authorList>
            <person name="Farhan Ul Haque M."/>
            <person name="Hernandez M."/>
            <person name="Crombie A.T."/>
            <person name="Murrell J.C."/>
        </authorList>
    </citation>
    <scope>NUCLEOTIDE SEQUENCE</scope>
    <source>
        <strain evidence="2">ANDR5</strain>
    </source>
</reference>
<name>A0ABS9Z1T8_9MYCO</name>
<evidence type="ECO:0000313" key="2">
    <source>
        <dbReference type="EMBL" id="MCI4677014.1"/>
    </source>
</evidence>
<dbReference type="RefSeq" id="WP_243073136.1">
    <property type="nucleotide sequence ID" value="NZ_JAIVFL010000001.1"/>
</dbReference>
<comment type="caution">
    <text evidence="2">The sequence shown here is derived from an EMBL/GenBank/DDBJ whole genome shotgun (WGS) entry which is preliminary data.</text>
</comment>
<proteinExistence type="predicted"/>
<organism evidence="2 3">
    <name type="scientific">Candidatus Mycolicibacterium alkanivorans</name>
    <dbReference type="NCBI Taxonomy" id="2954114"/>
    <lineage>
        <taxon>Bacteria</taxon>
        <taxon>Bacillati</taxon>
        <taxon>Actinomycetota</taxon>
        <taxon>Actinomycetes</taxon>
        <taxon>Mycobacteriales</taxon>
        <taxon>Mycobacteriaceae</taxon>
        <taxon>Mycolicibacterium</taxon>
    </lineage>
</organism>
<keyword evidence="1" id="KW-1133">Transmembrane helix</keyword>
<evidence type="ECO:0008006" key="4">
    <source>
        <dbReference type="Google" id="ProtNLM"/>
    </source>
</evidence>
<keyword evidence="3" id="KW-1185">Reference proteome</keyword>
<dbReference type="Proteomes" id="UP001139068">
    <property type="component" value="Unassembled WGS sequence"/>
</dbReference>
<accession>A0ABS9Z1T8</accession>
<keyword evidence="1" id="KW-0812">Transmembrane</keyword>
<feature type="transmembrane region" description="Helical" evidence="1">
    <location>
        <begin position="12"/>
        <end position="36"/>
    </location>
</feature>
<evidence type="ECO:0000256" key="1">
    <source>
        <dbReference type="SAM" id="Phobius"/>
    </source>
</evidence>
<sequence>MFPEAVPVSRNVSGWVAAAALLLALAATGLAVWALVKPPSEAAEMVVQQPGDPKTRVCDAFDTVASAVKLQTHADAGRDQAAVQAVAANARLALLGGGMYLQGRLSPDTPPELADPVRLFAKNLQEIGINALAGAPNSDPVQAGRLRDGEDLSAKIVGLCQ</sequence>
<evidence type="ECO:0000313" key="3">
    <source>
        <dbReference type="Proteomes" id="UP001139068"/>
    </source>
</evidence>